<organism evidence="1 2">
    <name type="scientific">Actinomadura luzonensis</name>
    <dbReference type="NCBI Taxonomy" id="2805427"/>
    <lineage>
        <taxon>Bacteria</taxon>
        <taxon>Bacillati</taxon>
        <taxon>Actinomycetota</taxon>
        <taxon>Actinomycetes</taxon>
        <taxon>Streptosporangiales</taxon>
        <taxon>Thermomonosporaceae</taxon>
        <taxon>Actinomadura</taxon>
    </lineage>
</organism>
<comment type="caution">
    <text evidence="1">The sequence shown here is derived from an EMBL/GenBank/DDBJ whole genome shotgun (WGS) entry which is preliminary data.</text>
</comment>
<name>A0ABT0GBN9_9ACTN</name>
<evidence type="ECO:0000313" key="2">
    <source>
        <dbReference type="Proteomes" id="UP001317259"/>
    </source>
</evidence>
<evidence type="ECO:0008006" key="3">
    <source>
        <dbReference type="Google" id="ProtNLM"/>
    </source>
</evidence>
<accession>A0ABT0GBN9</accession>
<dbReference type="RefSeq" id="WP_242373133.1">
    <property type="nucleotide sequence ID" value="NZ_JAKRKC020000003.1"/>
</dbReference>
<sequence>MTVRARVRVRTPGLRLPMPLPTRSLMLRLGTDAEGRPWLMGMELDVPERVTLLPGEDGLVAEAEFWYDDAARHLRPSAAYPLWYGDEVGTLEVLDLRSHAGGER</sequence>
<dbReference type="Proteomes" id="UP001317259">
    <property type="component" value="Unassembled WGS sequence"/>
</dbReference>
<keyword evidence="2" id="KW-1185">Reference proteome</keyword>
<proteinExistence type="predicted"/>
<evidence type="ECO:0000313" key="1">
    <source>
        <dbReference type="EMBL" id="MCK2221894.1"/>
    </source>
</evidence>
<reference evidence="1 2" key="1">
    <citation type="submission" date="2022-04" db="EMBL/GenBank/DDBJ databases">
        <title>Genome draft of Actinomadura sp. ATCC 31491.</title>
        <authorList>
            <person name="Shi X."/>
            <person name="Du Y."/>
        </authorList>
    </citation>
    <scope>NUCLEOTIDE SEQUENCE [LARGE SCALE GENOMIC DNA]</scope>
    <source>
        <strain evidence="1 2">ATCC 31491</strain>
    </source>
</reference>
<dbReference type="EMBL" id="JAKRKC020000003">
    <property type="protein sequence ID" value="MCK2221894.1"/>
    <property type="molecule type" value="Genomic_DNA"/>
</dbReference>
<gene>
    <name evidence="1" type="ORF">MF672_050015</name>
</gene>
<protein>
    <recommendedName>
        <fullName evidence="3">SsgA family sporulation/cell division regulator</fullName>
    </recommendedName>
</protein>